<dbReference type="AlphaFoldDB" id="A0A4Z0P0H7"/>
<gene>
    <name evidence="1" type="ORF">EU556_20940</name>
</gene>
<dbReference type="Proteomes" id="UP000298337">
    <property type="component" value="Unassembled WGS sequence"/>
</dbReference>
<proteinExistence type="predicted"/>
<name>A0A4Z0P0H7_9BACT</name>
<sequence length="154" mass="17735">MRNLDDKLDEQLGEIMDDDEVEIDNIENSQEWWANYLIERAAEDKANAKAARELAQRYADRAKVFERKEEYRKLGIYTLVQMAGKPIKTVAGSARIQEGVLSLTVSCPAELLPEEYRKVEYKADKDAIKRDLQAGKELNYAVLERGKPFLVIRQ</sequence>
<dbReference type="Pfam" id="PF05565">
    <property type="entry name" value="Sipho_Gp157"/>
    <property type="match status" value="1"/>
</dbReference>
<evidence type="ECO:0000313" key="1">
    <source>
        <dbReference type="EMBL" id="TGE04655.1"/>
    </source>
</evidence>
<accession>A0A4Z0P0H7</accession>
<dbReference type="InterPro" id="IPR008840">
    <property type="entry name" value="Sipho_Gp157"/>
</dbReference>
<comment type="caution">
    <text evidence="1">The sequence shown here is derived from an EMBL/GenBank/DDBJ whole genome shotgun (WGS) entry which is preliminary data.</text>
</comment>
<dbReference type="EMBL" id="SRLA01000005">
    <property type="protein sequence ID" value="TGE04655.1"/>
    <property type="molecule type" value="Genomic_DNA"/>
</dbReference>
<evidence type="ECO:0000313" key="2">
    <source>
        <dbReference type="Proteomes" id="UP000298337"/>
    </source>
</evidence>
<protein>
    <submittedName>
        <fullName evidence="1">Uncharacterized protein</fullName>
    </submittedName>
</protein>
<reference evidence="1 2" key="1">
    <citation type="submission" date="2019-04" db="EMBL/GenBank/DDBJ databases">
        <authorList>
            <person name="Feng G."/>
            <person name="Zhang J."/>
            <person name="Zhu H."/>
        </authorList>
    </citation>
    <scope>NUCLEOTIDE SEQUENCE [LARGE SCALE GENOMIC DNA]</scope>
    <source>
        <strain evidence="1 2">92R-1</strain>
    </source>
</reference>
<dbReference type="OrthoDB" id="9843167at2"/>
<keyword evidence="2" id="KW-1185">Reference proteome</keyword>
<organism evidence="1 2">
    <name type="scientific">Hymenobacter fodinae</name>
    <dbReference type="NCBI Taxonomy" id="2510796"/>
    <lineage>
        <taxon>Bacteria</taxon>
        <taxon>Pseudomonadati</taxon>
        <taxon>Bacteroidota</taxon>
        <taxon>Cytophagia</taxon>
        <taxon>Cytophagales</taxon>
        <taxon>Hymenobacteraceae</taxon>
        <taxon>Hymenobacter</taxon>
    </lineage>
</organism>